<reference evidence="2" key="1">
    <citation type="submission" date="2021-02" db="EMBL/GenBank/DDBJ databases">
        <authorList>
            <person name="Dougan E. K."/>
            <person name="Rhodes N."/>
            <person name="Thang M."/>
            <person name="Chan C."/>
        </authorList>
    </citation>
    <scope>NUCLEOTIDE SEQUENCE</scope>
</reference>
<dbReference type="AlphaFoldDB" id="A0A813I430"/>
<accession>A0A813I430</accession>
<comment type="caution">
    <text evidence="2">The sequence shown here is derived from an EMBL/GenBank/DDBJ whole genome shotgun (WGS) entry which is preliminary data.</text>
</comment>
<dbReference type="InterPro" id="IPR000210">
    <property type="entry name" value="BTB/POZ_dom"/>
</dbReference>
<protein>
    <recommendedName>
        <fullName evidence="1">BTB domain-containing protein</fullName>
    </recommendedName>
</protein>
<feature type="domain" description="BTB" evidence="1">
    <location>
        <begin position="4"/>
        <end position="69"/>
    </location>
</feature>
<evidence type="ECO:0000259" key="1">
    <source>
        <dbReference type="Pfam" id="PF00651"/>
    </source>
</evidence>
<dbReference type="Gene3D" id="3.30.710.10">
    <property type="entry name" value="Potassium Channel Kv1.1, Chain A"/>
    <property type="match status" value="1"/>
</dbReference>
<dbReference type="Proteomes" id="UP000626109">
    <property type="component" value="Unassembled WGS sequence"/>
</dbReference>
<feature type="non-terminal residue" evidence="2">
    <location>
        <position position="1"/>
    </location>
</feature>
<dbReference type="InterPro" id="IPR011333">
    <property type="entry name" value="SKP1/BTB/POZ_sf"/>
</dbReference>
<dbReference type="PANTHER" id="PTHR24413">
    <property type="entry name" value="SPECKLE-TYPE POZ PROTEIN"/>
    <property type="match status" value="1"/>
</dbReference>
<dbReference type="Pfam" id="PF00651">
    <property type="entry name" value="BTB"/>
    <property type="match status" value="1"/>
</dbReference>
<gene>
    <name evidence="2" type="ORF">PGLA2088_LOCUS3046</name>
</gene>
<proteinExistence type="predicted"/>
<sequence length="82" mass="8764">MLSSPFSESSSSAPIVISDMSPVVFEALISFLYKGCIDDLSVTTASDILRAADKVCMEGLLTYCIEYLLDGNLSSKNCCGLL</sequence>
<evidence type="ECO:0000313" key="2">
    <source>
        <dbReference type="EMBL" id="CAE8644432.1"/>
    </source>
</evidence>
<dbReference type="EMBL" id="CAJNNW010002576">
    <property type="protein sequence ID" value="CAE8644432.1"/>
    <property type="molecule type" value="Genomic_DNA"/>
</dbReference>
<dbReference type="SUPFAM" id="SSF54695">
    <property type="entry name" value="POZ domain"/>
    <property type="match status" value="1"/>
</dbReference>
<organism evidence="2 3">
    <name type="scientific">Polarella glacialis</name>
    <name type="common">Dinoflagellate</name>
    <dbReference type="NCBI Taxonomy" id="89957"/>
    <lineage>
        <taxon>Eukaryota</taxon>
        <taxon>Sar</taxon>
        <taxon>Alveolata</taxon>
        <taxon>Dinophyceae</taxon>
        <taxon>Suessiales</taxon>
        <taxon>Suessiaceae</taxon>
        <taxon>Polarella</taxon>
    </lineage>
</organism>
<name>A0A813I430_POLGL</name>
<evidence type="ECO:0000313" key="3">
    <source>
        <dbReference type="Proteomes" id="UP000626109"/>
    </source>
</evidence>